<sequence length="518" mass="57104">MDRDPAHSRHASDRVRIEIGNAGDASFLLKLAGSARPNVILDDGTHLWAEQILALRMLYPVLLPGGLFIIEDIHTSFGDAHRKRYAGGAAFSAFDEVRRLAEGLTGGALVTEPPKDEFHTYFKATAEMVVFLRNAVIIRKAPQAPRPRLPAKLRLRHLAQAVPDTRDLDSGGAYTRITPRIFTAPAVIVRTISAQSGQIVEPPKAQVASLQNCVILGDGVVVTRKGVIIRESLINQQQALRFAGCFRPSPKAGFATLEGSPGIRPLPADTTHVLLKQRWDSNYGHWLVESLPRLDLVREIADLTRCHYIVRKHISEQMRQVVLDSLAIYGITEAQVIFADDSPLSVPSLIYPAPLTVQPWVKAPRVVRTLERLAAEAIGPVPPGERRLYVQRSGPLRRKILNQDEVMAMLTPLGYEVVSPEAMTLREQMALFASASHIVGNLGAALTNIAFAPAGVRLLALTTEFMMDDFFYDLICHKRGAYWSLHGKADRPQLGMQSDFTIDLAALRPLLDQFDGLG</sequence>
<evidence type="ECO:0000256" key="1">
    <source>
        <dbReference type="ARBA" id="ARBA00022676"/>
    </source>
</evidence>
<gene>
    <name evidence="5" type="ORF">JJQ90_25275</name>
</gene>
<keyword evidence="1" id="KW-0328">Glycosyltransferase</keyword>
<dbReference type="EMBL" id="JAERQM010000011">
    <property type="protein sequence ID" value="MBU8547056.1"/>
    <property type="molecule type" value="Genomic_DNA"/>
</dbReference>
<proteinExistence type="predicted"/>
<name>A0ABS6HFF3_9PROT</name>
<dbReference type="RefSeq" id="WP_216879081.1">
    <property type="nucleotide sequence ID" value="NZ_JAERQM010000011.1"/>
</dbReference>
<keyword evidence="2" id="KW-0808">Transferase</keyword>
<evidence type="ECO:0000313" key="6">
    <source>
        <dbReference type="Proteomes" id="UP000689967"/>
    </source>
</evidence>
<feature type="domain" description="Glycosyltransferase 61 catalytic" evidence="4">
    <location>
        <begin position="283"/>
        <end position="457"/>
    </location>
</feature>
<dbReference type="InterPro" id="IPR007657">
    <property type="entry name" value="Glycosyltransferase_61"/>
</dbReference>
<protein>
    <submittedName>
        <fullName evidence="5">Glycosyltransferase family 61 protein</fullName>
    </submittedName>
</protein>
<keyword evidence="3" id="KW-0325">Glycoprotein</keyword>
<dbReference type="InterPro" id="IPR049625">
    <property type="entry name" value="Glyco_transf_61_cat"/>
</dbReference>
<evidence type="ECO:0000256" key="3">
    <source>
        <dbReference type="ARBA" id="ARBA00023180"/>
    </source>
</evidence>
<keyword evidence="6" id="KW-1185">Reference proteome</keyword>
<evidence type="ECO:0000313" key="5">
    <source>
        <dbReference type="EMBL" id="MBU8547056.1"/>
    </source>
</evidence>
<reference evidence="5 6" key="1">
    <citation type="submission" date="2021-01" db="EMBL/GenBank/DDBJ databases">
        <title>Roseomonas sp. nov, a bacterium isolated from an oil production mixture in Yumen Oilfield.</title>
        <authorList>
            <person name="Wu D."/>
        </authorList>
    </citation>
    <scope>NUCLEOTIDE SEQUENCE [LARGE SCALE GENOMIC DNA]</scope>
    <source>
        <strain evidence="5 6">ROY-5-3</strain>
    </source>
</reference>
<comment type="caution">
    <text evidence="5">The sequence shown here is derived from an EMBL/GenBank/DDBJ whole genome shotgun (WGS) entry which is preliminary data.</text>
</comment>
<dbReference type="Proteomes" id="UP000689967">
    <property type="component" value="Unassembled WGS sequence"/>
</dbReference>
<evidence type="ECO:0000259" key="4">
    <source>
        <dbReference type="Pfam" id="PF04577"/>
    </source>
</evidence>
<accession>A0ABS6HFF3</accession>
<evidence type="ECO:0000256" key="2">
    <source>
        <dbReference type="ARBA" id="ARBA00022679"/>
    </source>
</evidence>
<organism evidence="5 6">
    <name type="scientific">Falsiroseomonas oleicola</name>
    <dbReference type="NCBI Taxonomy" id="2801474"/>
    <lineage>
        <taxon>Bacteria</taxon>
        <taxon>Pseudomonadati</taxon>
        <taxon>Pseudomonadota</taxon>
        <taxon>Alphaproteobacteria</taxon>
        <taxon>Acetobacterales</taxon>
        <taxon>Roseomonadaceae</taxon>
        <taxon>Falsiroseomonas</taxon>
    </lineage>
</organism>
<dbReference type="Pfam" id="PF04577">
    <property type="entry name" value="Glyco_transf_61"/>
    <property type="match status" value="1"/>
</dbReference>
<dbReference type="PANTHER" id="PTHR20961">
    <property type="entry name" value="GLYCOSYLTRANSFERASE"/>
    <property type="match status" value="1"/>
</dbReference>